<dbReference type="EMBL" id="AP018877">
    <property type="protein sequence ID" value="BBF89932.1"/>
    <property type="molecule type" value="Genomic_DNA"/>
</dbReference>
<sequence length="104" mass="11351">MAMHFRKTIEPWLGRENIEIALYHTEARSGSSSRLPITPAATLVLLSALRQINRFSLPMADGSSSIHVSHMSSVCNNVRFPTSFGSSAMVVSLLQIRASVTGHL</sequence>
<protein>
    <submittedName>
        <fullName evidence="1">Uncharacterized protein</fullName>
    </submittedName>
</protein>
<reference evidence="1" key="1">
    <citation type="submission" date="2018-08" db="EMBL/GenBank/DDBJ databases">
        <title>Oryza nivara genomic DNA, chromosome 11, BAC clone:BBa0021E19.</title>
        <authorList>
            <person name="Wu J."/>
            <person name="Kanamori H."/>
        </authorList>
    </citation>
    <scope>NUCLEOTIDE SEQUENCE</scope>
    <source>
        <strain evidence="1">W0106</strain>
    </source>
</reference>
<organism evidence="1">
    <name type="scientific">Oryza nivara</name>
    <name type="common">Indian wild rice</name>
    <name type="synonym">Oryza sativa f. spontanea</name>
    <dbReference type="NCBI Taxonomy" id="4536"/>
    <lineage>
        <taxon>Eukaryota</taxon>
        <taxon>Viridiplantae</taxon>
        <taxon>Streptophyta</taxon>
        <taxon>Embryophyta</taxon>
        <taxon>Tracheophyta</taxon>
        <taxon>Spermatophyta</taxon>
        <taxon>Magnoliopsida</taxon>
        <taxon>Liliopsida</taxon>
        <taxon>Poales</taxon>
        <taxon>Poaceae</taxon>
        <taxon>BOP clade</taxon>
        <taxon>Oryzoideae</taxon>
        <taxon>Oryzeae</taxon>
        <taxon>Oryzinae</taxon>
        <taxon>Oryza</taxon>
    </lineage>
</organism>
<accession>A0A679BD03</accession>
<name>A0A679BD03_ORYNI</name>
<evidence type="ECO:0000313" key="1">
    <source>
        <dbReference type="EMBL" id="BBF89932.1"/>
    </source>
</evidence>
<dbReference type="AlphaFoldDB" id="A0A679BD03"/>
<gene>
    <name evidence="1" type="primary">BBa0021E19.25</name>
</gene>
<proteinExistence type="predicted"/>